<keyword evidence="6 8" id="KW-0472">Membrane</keyword>
<dbReference type="InterPro" id="IPR050360">
    <property type="entry name" value="MFS_Sugar_Transporters"/>
</dbReference>
<feature type="transmembrane region" description="Helical" evidence="8">
    <location>
        <begin position="41"/>
        <end position="60"/>
    </location>
</feature>
<feature type="transmembrane region" description="Helical" evidence="8">
    <location>
        <begin position="317"/>
        <end position="334"/>
    </location>
</feature>
<dbReference type="GeneID" id="63766285"/>
<feature type="region of interest" description="Disordered" evidence="7">
    <location>
        <begin position="405"/>
        <end position="432"/>
    </location>
</feature>
<dbReference type="GO" id="GO:0016020">
    <property type="term" value="C:membrane"/>
    <property type="evidence" value="ECO:0007669"/>
    <property type="project" value="UniProtKB-SubCell"/>
</dbReference>
<feature type="transmembrane region" description="Helical" evidence="8">
    <location>
        <begin position="72"/>
        <end position="98"/>
    </location>
</feature>
<proteinExistence type="inferred from homology"/>
<evidence type="ECO:0000256" key="6">
    <source>
        <dbReference type="ARBA" id="ARBA00023136"/>
    </source>
</evidence>
<dbReference type="RefSeq" id="XP_040695773.1">
    <property type="nucleotide sequence ID" value="XM_040850212.1"/>
</dbReference>
<comment type="subcellular location">
    <subcellularLocation>
        <location evidence="1">Membrane</location>
        <topology evidence="1">Multi-pass membrane protein</topology>
    </subcellularLocation>
</comment>
<feature type="transmembrane region" description="Helical" evidence="8">
    <location>
        <begin position="340"/>
        <end position="361"/>
    </location>
</feature>
<evidence type="ECO:0000256" key="1">
    <source>
        <dbReference type="ARBA" id="ARBA00004141"/>
    </source>
</evidence>
<feature type="transmembrane region" description="Helical" evidence="8">
    <location>
        <begin position="110"/>
        <end position="128"/>
    </location>
</feature>
<dbReference type="Proteomes" id="UP000184356">
    <property type="component" value="Unassembled WGS sequence"/>
</dbReference>
<feature type="transmembrane region" description="Helical" evidence="8">
    <location>
        <begin position="12"/>
        <end position="35"/>
    </location>
</feature>
<evidence type="ECO:0000256" key="2">
    <source>
        <dbReference type="ARBA" id="ARBA00010992"/>
    </source>
</evidence>
<keyword evidence="5 8" id="KW-1133">Transmembrane helix</keyword>
<keyword evidence="10" id="KW-1185">Reference proteome</keyword>
<sequence length="432" mass="48465">MRSGQLQPDGTYQFNNLSIGTLLEALLAGPLAGWIGRKWSISFWCIILHVGLIIQISSSAPKWYQMMMGRFITGFSVGSSCQLFVTLGIFVAYCINFGTESMTSSASWRIPLGITFLWGFMLGIRIIFFPESPRYDFRHGRVEQAKRTMSKLHGVPRTTALDAESASKCGLYGWIEMFQGPRMPYRIFLGIVLQALQQLTGANYFFYYGTVVFNGAGIRNSFVTQMILAGVNFGMTFGGLYVIEHFGRRKSLITGGLWMFVCFMIFASIGHFSLNIQTPSATPRADKAMVVFAYLFITGFATTWGPMIWATLWPWRLAHWLWNFLIGFFTPFITGDIDFAYGYVFAGCLFVGCLIVYFCVIEGKGRTLEEMDMMYVMRIPPWKSSKWVPPPLEQRVTTGDLVEKPAAEAEKRQNSGAGQKYVEDSGAAGPSS</sequence>
<comment type="similarity">
    <text evidence="2">Belongs to the major facilitator superfamily. Sugar transporter (TC 2.A.1.1) family.</text>
</comment>
<dbReference type="Gene3D" id="1.20.1250.20">
    <property type="entry name" value="MFS general substrate transporter like domains"/>
    <property type="match status" value="1"/>
</dbReference>
<keyword evidence="3" id="KW-0813">Transport</keyword>
<protein>
    <recommendedName>
        <fullName evidence="11">Major facilitator superfamily (MFS) profile domain-containing protein</fullName>
    </recommendedName>
</protein>
<evidence type="ECO:0000256" key="5">
    <source>
        <dbReference type="ARBA" id="ARBA00022989"/>
    </source>
</evidence>
<dbReference type="EMBL" id="KV878608">
    <property type="protein sequence ID" value="OJJ51967.1"/>
    <property type="molecule type" value="Genomic_DNA"/>
</dbReference>
<accession>A0A1L9SXU6</accession>
<dbReference type="OrthoDB" id="2241241at2759"/>
<dbReference type="InterPro" id="IPR003663">
    <property type="entry name" value="Sugar/inositol_transpt"/>
</dbReference>
<evidence type="ECO:0000256" key="4">
    <source>
        <dbReference type="ARBA" id="ARBA00022692"/>
    </source>
</evidence>
<dbReference type="InterPro" id="IPR036259">
    <property type="entry name" value="MFS_trans_sf"/>
</dbReference>
<evidence type="ECO:0000256" key="8">
    <source>
        <dbReference type="SAM" id="Phobius"/>
    </source>
</evidence>
<dbReference type="PANTHER" id="PTHR48022:SF91">
    <property type="entry name" value="MAJOR FACILITATOR SUPERFAMILY (MFS) PROFILE DOMAIN-CONTAINING PROTEIN-RELATED"/>
    <property type="match status" value="1"/>
</dbReference>
<feature type="transmembrane region" description="Helical" evidence="8">
    <location>
        <begin position="255"/>
        <end position="276"/>
    </location>
</feature>
<dbReference type="PANTHER" id="PTHR48022">
    <property type="entry name" value="PLASTIDIC GLUCOSE TRANSPORTER 4"/>
    <property type="match status" value="1"/>
</dbReference>
<keyword evidence="4 8" id="KW-0812">Transmembrane</keyword>
<evidence type="ECO:0000313" key="9">
    <source>
        <dbReference type="EMBL" id="OJJ51967.1"/>
    </source>
</evidence>
<feature type="transmembrane region" description="Helical" evidence="8">
    <location>
        <begin position="288"/>
        <end position="310"/>
    </location>
</feature>
<evidence type="ECO:0000313" key="10">
    <source>
        <dbReference type="Proteomes" id="UP000184356"/>
    </source>
</evidence>
<dbReference type="PRINTS" id="PR00171">
    <property type="entry name" value="SUGRTRNSPORT"/>
</dbReference>
<evidence type="ECO:0008006" key="11">
    <source>
        <dbReference type="Google" id="ProtNLM"/>
    </source>
</evidence>
<evidence type="ECO:0000256" key="7">
    <source>
        <dbReference type="SAM" id="MobiDB-lite"/>
    </source>
</evidence>
<dbReference type="Pfam" id="PF00083">
    <property type="entry name" value="Sugar_tr"/>
    <property type="match status" value="2"/>
</dbReference>
<feature type="transmembrane region" description="Helical" evidence="8">
    <location>
        <begin position="187"/>
        <end position="210"/>
    </location>
</feature>
<reference evidence="10" key="1">
    <citation type="journal article" date="2017" name="Genome Biol.">
        <title>Comparative genomics reveals high biological diversity and specific adaptations in the industrially and medically important fungal genus Aspergillus.</title>
        <authorList>
            <person name="de Vries R.P."/>
            <person name="Riley R."/>
            <person name="Wiebenga A."/>
            <person name="Aguilar-Osorio G."/>
            <person name="Amillis S."/>
            <person name="Uchima C.A."/>
            <person name="Anderluh G."/>
            <person name="Asadollahi M."/>
            <person name="Askin M."/>
            <person name="Barry K."/>
            <person name="Battaglia E."/>
            <person name="Bayram O."/>
            <person name="Benocci T."/>
            <person name="Braus-Stromeyer S.A."/>
            <person name="Caldana C."/>
            <person name="Canovas D."/>
            <person name="Cerqueira G.C."/>
            <person name="Chen F."/>
            <person name="Chen W."/>
            <person name="Choi C."/>
            <person name="Clum A."/>
            <person name="Dos Santos R.A."/>
            <person name="Damasio A.R."/>
            <person name="Diallinas G."/>
            <person name="Emri T."/>
            <person name="Fekete E."/>
            <person name="Flipphi M."/>
            <person name="Freyberg S."/>
            <person name="Gallo A."/>
            <person name="Gournas C."/>
            <person name="Habgood R."/>
            <person name="Hainaut M."/>
            <person name="Harispe M.L."/>
            <person name="Henrissat B."/>
            <person name="Hilden K.S."/>
            <person name="Hope R."/>
            <person name="Hossain A."/>
            <person name="Karabika E."/>
            <person name="Karaffa L."/>
            <person name="Karanyi Z."/>
            <person name="Krasevec N."/>
            <person name="Kuo A."/>
            <person name="Kusch H."/>
            <person name="LaButti K."/>
            <person name="Lagendijk E.L."/>
            <person name="Lapidus A."/>
            <person name="Levasseur A."/>
            <person name="Lindquist E."/>
            <person name="Lipzen A."/>
            <person name="Logrieco A.F."/>
            <person name="MacCabe A."/>
            <person name="Maekelae M.R."/>
            <person name="Malavazi I."/>
            <person name="Melin P."/>
            <person name="Meyer V."/>
            <person name="Mielnichuk N."/>
            <person name="Miskei M."/>
            <person name="Molnar A.P."/>
            <person name="Mule G."/>
            <person name="Ngan C.Y."/>
            <person name="Orejas M."/>
            <person name="Orosz E."/>
            <person name="Ouedraogo J.P."/>
            <person name="Overkamp K.M."/>
            <person name="Park H.-S."/>
            <person name="Perrone G."/>
            <person name="Piumi F."/>
            <person name="Punt P.J."/>
            <person name="Ram A.F."/>
            <person name="Ramon A."/>
            <person name="Rauscher S."/>
            <person name="Record E."/>
            <person name="Riano-Pachon D.M."/>
            <person name="Robert V."/>
            <person name="Roehrig J."/>
            <person name="Ruller R."/>
            <person name="Salamov A."/>
            <person name="Salih N.S."/>
            <person name="Samson R.A."/>
            <person name="Sandor E."/>
            <person name="Sanguinetti M."/>
            <person name="Schuetze T."/>
            <person name="Sepcic K."/>
            <person name="Shelest E."/>
            <person name="Sherlock G."/>
            <person name="Sophianopoulou V."/>
            <person name="Squina F.M."/>
            <person name="Sun H."/>
            <person name="Susca A."/>
            <person name="Todd R.B."/>
            <person name="Tsang A."/>
            <person name="Unkles S.E."/>
            <person name="van de Wiele N."/>
            <person name="van Rossen-Uffink D."/>
            <person name="Oliveira J.V."/>
            <person name="Vesth T.C."/>
            <person name="Visser J."/>
            <person name="Yu J.-H."/>
            <person name="Zhou M."/>
            <person name="Andersen M.R."/>
            <person name="Archer D.B."/>
            <person name="Baker S.E."/>
            <person name="Benoit I."/>
            <person name="Brakhage A.A."/>
            <person name="Braus G.H."/>
            <person name="Fischer R."/>
            <person name="Frisvad J.C."/>
            <person name="Goldman G.H."/>
            <person name="Houbraken J."/>
            <person name="Oakley B."/>
            <person name="Pocsi I."/>
            <person name="Scazzocchio C."/>
            <person name="Seiboth B."/>
            <person name="vanKuyk P.A."/>
            <person name="Wortman J."/>
            <person name="Dyer P.S."/>
            <person name="Grigoriev I.V."/>
        </authorList>
    </citation>
    <scope>NUCLEOTIDE SEQUENCE [LARGE SCALE GENOMIC DNA]</scope>
    <source>
        <strain evidence="10">CBS 593.65</strain>
    </source>
</reference>
<organism evidence="9 10">
    <name type="scientific">Aspergillus sydowii CBS 593.65</name>
    <dbReference type="NCBI Taxonomy" id="1036612"/>
    <lineage>
        <taxon>Eukaryota</taxon>
        <taxon>Fungi</taxon>
        <taxon>Dikarya</taxon>
        <taxon>Ascomycota</taxon>
        <taxon>Pezizomycotina</taxon>
        <taxon>Eurotiomycetes</taxon>
        <taxon>Eurotiomycetidae</taxon>
        <taxon>Eurotiales</taxon>
        <taxon>Aspergillaceae</taxon>
        <taxon>Aspergillus</taxon>
        <taxon>Aspergillus subgen. Nidulantes</taxon>
    </lineage>
</organism>
<dbReference type="STRING" id="1036612.A0A1L9SXU6"/>
<feature type="transmembrane region" description="Helical" evidence="8">
    <location>
        <begin position="222"/>
        <end position="243"/>
    </location>
</feature>
<dbReference type="SUPFAM" id="SSF103473">
    <property type="entry name" value="MFS general substrate transporter"/>
    <property type="match status" value="1"/>
</dbReference>
<dbReference type="AlphaFoldDB" id="A0A1L9SXU6"/>
<dbReference type="VEuPathDB" id="FungiDB:ASPSYDRAFT_63065"/>
<dbReference type="InterPro" id="IPR005828">
    <property type="entry name" value="MFS_sugar_transport-like"/>
</dbReference>
<evidence type="ECO:0000256" key="3">
    <source>
        <dbReference type="ARBA" id="ARBA00022448"/>
    </source>
</evidence>
<name>A0A1L9SXU6_9EURO</name>
<dbReference type="GO" id="GO:0005351">
    <property type="term" value="F:carbohydrate:proton symporter activity"/>
    <property type="evidence" value="ECO:0007669"/>
    <property type="project" value="TreeGrafter"/>
</dbReference>
<gene>
    <name evidence="9" type="ORF">ASPSYDRAFT_63065</name>
</gene>